<dbReference type="Gene3D" id="3.30.300.30">
    <property type="match status" value="2"/>
</dbReference>
<dbReference type="FunFam" id="1.10.1200.10:FF:000005">
    <property type="entry name" value="Nonribosomal peptide synthetase 1"/>
    <property type="match status" value="1"/>
</dbReference>
<dbReference type="Gene3D" id="1.10.1200.10">
    <property type="entry name" value="ACP-like"/>
    <property type="match status" value="1"/>
</dbReference>
<dbReference type="SUPFAM" id="SSF56801">
    <property type="entry name" value="Acetyl-CoA synthetase-like"/>
    <property type="match status" value="1"/>
</dbReference>
<dbReference type="Pfam" id="PF00668">
    <property type="entry name" value="Condensation"/>
    <property type="match status" value="1"/>
</dbReference>
<dbReference type="InterPro" id="IPR020806">
    <property type="entry name" value="PKS_PP-bd"/>
</dbReference>
<dbReference type="SUPFAM" id="SSF52777">
    <property type="entry name" value="CoA-dependent acyltransferases"/>
    <property type="match status" value="2"/>
</dbReference>
<dbReference type="RefSeq" id="WP_237239381.1">
    <property type="nucleotide sequence ID" value="NZ_JAKKDU010000006.1"/>
</dbReference>
<evidence type="ECO:0000259" key="5">
    <source>
        <dbReference type="PROSITE" id="PS50075"/>
    </source>
</evidence>
<dbReference type="FunFam" id="3.40.50.980:FF:000001">
    <property type="entry name" value="Non-ribosomal peptide synthetase"/>
    <property type="match status" value="1"/>
</dbReference>
<dbReference type="InterPro" id="IPR001242">
    <property type="entry name" value="Condensation_dom"/>
</dbReference>
<dbReference type="Gene3D" id="3.30.559.10">
    <property type="entry name" value="Chloramphenicol acetyltransferase-like domain"/>
    <property type="match status" value="1"/>
</dbReference>
<dbReference type="Pfam" id="PF06508">
    <property type="entry name" value="QueC"/>
    <property type="match status" value="1"/>
</dbReference>
<dbReference type="GO" id="GO:0008616">
    <property type="term" value="P:tRNA queuosine(34) biosynthetic process"/>
    <property type="evidence" value="ECO:0007669"/>
    <property type="project" value="UniProtKB-KW"/>
</dbReference>
<evidence type="ECO:0000256" key="2">
    <source>
        <dbReference type="ARBA" id="ARBA00022450"/>
    </source>
</evidence>
<dbReference type="PIRSF" id="PIRSF001617">
    <property type="entry name" value="Alpha-AR"/>
    <property type="match status" value="1"/>
</dbReference>
<keyword evidence="7" id="KW-1185">Reference proteome</keyword>
<evidence type="ECO:0000256" key="4">
    <source>
        <dbReference type="ARBA" id="ARBA00022785"/>
    </source>
</evidence>
<accession>A0AAE3EP91</accession>
<evidence type="ECO:0000256" key="1">
    <source>
        <dbReference type="ARBA" id="ARBA00001957"/>
    </source>
</evidence>
<dbReference type="InterPro" id="IPR006162">
    <property type="entry name" value="Ppantetheine_attach_site"/>
</dbReference>
<keyword evidence="4" id="KW-0671">Queuosine biosynthesis</keyword>
<dbReference type="GO" id="GO:0031177">
    <property type="term" value="F:phosphopantetheine binding"/>
    <property type="evidence" value="ECO:0007669"/>
    <property type="project" value="InterPro"/>
</dbReference>
<dbReference type="Pfam" id="PF00501">
    <property type="entry name" value="AMP-binding"/>
    <property type="match status" value="1"/>
</dbReference>
<comment type="caution">
    <text evidence="6">The sequence shown here is derived from an EMBL/GenBank/DDBJ whole genome shotgun (WGS) entry which is preliminary data.</text>
</comment>
<protein>
    <submittedName>
        <fullName evidence="6">Amino acid adenylation domain-containing protein</fullName>
    </submittedName>
</protein>
<dbReference type="GO" id="GO:0003824">
    <property type="term" value="F:catalytic activity"/>
    <property type="evidence" value="ECO:0007669"/>
    <property type="project" value="InterPro"/>
</dbReference>
<dbReference type="Pfam" id="PF00550">
    <property type="entry name" value="PP-binding"/>
    <property type="match status" value="1"/>
</dbReference>
<dbReference type="InterPro" id="IPR018317">
    <property type="entry name" value="QueC"/>
</dbReference>
<dbReference type="Gene3D" id="3.30.559.30">
    <property type="entry name" value="Nonribosomal peptide synthetase, condensation domain"/>
    <property type="match status" value="1"/>
</dbReference>
<gene>
    <name evidence="6" type="ORF">L3X37_06615</name>
</gene>
<evidence type="ECO:0000313" key="7">
    <source>
        <dbReference type="Proteomes" id="UP001199795"/>
    </source>
</evidence>
<dbReference type="PANTHER" id="PTHR45527">
    <property type="entry name" value="NONRIBOSOMAL PEPTIDE SYNTHETASE"/>
    <property type="match status" value="1"/>
</dbReference>
<reference evidence="6" key="1">
    <citation type="submission" date="2022-01" db="EMBL/GenBank/DDBJ databases">
        <title>Draft genome sequence of Sabulilitoribacter arenilitoris KCTC 52401.</title>
        <authorList>
            <person name="Oh J.-S."/>
        </authorList>
    </citation>
    <scope>NUCLEOTIDE SEQUENCE</scope>
    <source>
        <strain evidence="6">HMF6543</strain>
    </source>
</reference>
<dbReference type="SMART" id="SM00823">
    <property type="entry name" value="PKS_PP"/>
    <property type="match status" value="1"/>
</dbReference>
<organism evidence="6 7">
    <name type="scientific">Wocania arenilitoris</name>
    <dbReference type="NCBI Taxonomy" id="2044858"/>
    <lineage>
        <taxon>Bacteria</taxon>
        <taxon>Pseudomonadati</taxon>
        <taxon>Bacteroidota</taxon>
        <taxon>Flavobacteriia</taxon>
        <taxon>Flavobacteriales</taxon>
        <taxon>Flavobacteriaceae</taxon>
        <taxon>Wocania</taxon>
    </lineage>
</organism>
<dbReference type="NCBIfam" id="TIGR01733">
    <property type="entry name" value="AA-adenyl-dom"/>
    <property type="match status" value="1"/>
</dbReference>
<dbReference type="SUPFAM" id="SSF52402">
    <property type="entry name" value="Adenine nucleotide alpha hydrolases-like"/>
    <property type="match status" value="1"/>
</dbReference>
<dbReference type="PROSITE" id="PS50075">
    <property type="entry name" value="CARRIER"/>
    <property type="match status" value="1"/>
</dbReference>
<dbReference type="EMBL" id="JAKKDU010000006">
    <property type="protein sequence ID" value="MCF7568037.1"/>
    <property type="molecule type" value="Genomic_DNA"/>
</dbReference>
<dbReference type="InterPro" id="IPR014729">
    <property type="entry name" value="Rossmann-like_a/b/a_fold"/>
</dbReference>
<dbReference type="GO" id="GO:0005737">
    <property type="term" value="C:cytoplasm"/>
    <property type="evidence" value="ECO:0007669"/>
    <property type="project" value="TreeGrafter"/>
</dbReference>
<keyword evidence="3" id="KW-0597">Phosphoprotein</keyword>
<dbReference type="Gene3D" id="2.30.38.10">
    <property type="entry name" value="Luciferase, Domain 3"/>
    <property type="match status" value="1"/>
</dbReference>
<dbReference type="InterPro" id="IPR010071">
    <property type="entry name" value="AA_adenyl_dom"/>
</dbReference>
<dbReference type="Proteomes" id="UP001199795">
    <property type="component" value="Unassembled WGS sequence"/>
</dbReference>
<dbReference type="Gene3D" id="3.40.50.980">
    <property type="match status" value="2"/>
</dbReference>
<dbReference type="InterPro" id="IPR023213">
    <property type="entry name" value="CAT-like_dom_sf"/>
</dbReference>
<sequence>MNQPESIYSLTQSQTSIWFGQKLNPKSPLYNVPYAFYIKGEIDEGVFIKAFQEMIKKTNALKTVFVEKEGIPYQKFLEHLDYHIKVIDATNDKLDDFTISDWLQQRSELTFDLNKPLFDSVLIKQEQDVYIWYLNVHHLITDASSSVILFNRLSDIYGELKDTGFTEQKVYSYVDYLAYEKKERERNLDIRDYWDKKVENLKKVPSLYGVKKRNRFTTKSNRVVLTLDSKQTELIHNIANDDDIKSWNKELTLFNIFSTLLFVYLYRVSGQKKLAIGAPIHNRIKNTFKNTAGLFIEIFPLVAEISDADTFNSILKRIKNETNTYLKYAVTGTASATVSRSFNTIFNFINVGFQDFYGFKSNAEWIHPNHNDPAHQIRCHIYDMNDTGELKVVFDINEDVLKVDNVNNITIHFSKIINAFLNNINQPIGLDSMLAPSEKKYYLPQNLEATKSYQSILELFELQASKTPNAIALQCGNETLTFNGLNKKANQLANYLIDAYKIGFGDKVALYNYRSTEYIISLLAVIKTGAAFIPIDANQPKNRVVFMLSNSNASLVIINNNLKSNIEAINYKVFCYNDLEVLLKNQSTKNINRPLRQNYLAYLLYTSGSTGNPKGVLVSQGALSNYLLWAKDYYSITSKSVMPLFTSIGFDLTITSTLLPFISGGRLVVYKESPFGPDMSLFQALGDNYINTIKLTPSHLSFLNDRDLVNSNIHTIIVGGEDFKVALSISIKKAFGNSVQIFNEYGPTEATVGCIVSEFNPAIHKDSSVPIGKPITNMHAYILDEYKNLVPKGVIGTLYLSGSSLANGYLGLNELTKEKFIDNPFVKGLKMYNTGDLARINENGEYEYLGRVDEQVKLRGYRIELTDIESNLNNITGIENCAVVLAESAKIKVAEEDVINCTDCGLPSNYPNTDFDEHGVCHLCNAFKGYKKKVEKYFKTEEELKTILTKNKGENPTYDCLSLLSGGKDSTYILAQLVGMGLKVLAFTLDNGYISEQAIDNVKRIVNKLGVDHVFGTTEHMNEIFIDSLNRHQNVCNGCFKTIYTLSTKIALEKQIPYIVTGLSRGQFFETRLTEELFWDEELDVKKIDDTILEVRKLYHREEDAVKELLDVSIFEEDEVFDKVQFVDFYRYSDVSLEDMLTYLDEKVGWVRPTDTGRSTNCLINQVGIYVHKKEKGYSNYSFPYSWDVRLGHKTRDESLEEINEYIDEVEVKRIMDEIGYEESDAFDNDEKLVAYYTGDASISVKDIKKQLSKQLPDYMLPSNFKHLDEMPLTKNGKIDKKTLRSFNTEQIELETAYVAPRNEVDELIDGVWKEVLRLKKIGINDNFIALGGHSLAAIRVTSRLNEELDMEIPLNKVFNLPTIKEYSDYLEQIILESLG</sequence>
<dbReference type="InterPro" id="IPR020845">
    <property type="entry name" value="AMP-binding_CS"/>
</dbReference>
<proteinExistence type="predicted"/>
<evidence type="ECO:0000256" key="3">
    <source>
        <dbReference type="ARBA" id="ARBA00022553"/>
    </source>
</evidence>
<dbReference type="PROSITE" id="PS00455">
    <property type="entry name" value="AMP_BINDING"/>
    <property type="match status" value="1"/>
</dbReference>
<dbReference type="SUPFAM" id="SSF47336">
    <property type="entry name" value="ACP-like"/>
    <property type="match status" value="1"/>
</dbReference>
<evidence type="ECO:0000313" key="6">
    <source>
        <dbReference type="EMBL" id="MCF7568037.1"/>
    </source>
</evidence>
<comment type="cofactor">
    <cofactor evidence="1">
        <name>pantetheine 4'-phosphate</name>
        <dbReference type="ChEBI" id="CHEBI:47942"/>
    </cofactor>
</comment>
<name>A0AAE3EP91_9FLAO</name>
<dbReference type="InterPro" id="IPR000873">
    <property type="entry name" value="AMP-dep_synth/lig_dom"/>
</dbReference>
<dbReference type="Gene3D" id="3.40.50.620">
    <property type="entry name" value="HUPs"/>
    <property type="match status" value="1"/>
</dbReference>
<dbReference type="InterPro" id="IPR009081">
    <property type="entry name" value="PP-bd_ACP"/>
</dbReference>
<dbReference type="PANTHER" id="PTHR45527:SF1">
    <property type="entry name" value="FATTY ACID SYNTHASE"/>
    <property type="match status" value="1"/>
</dbReference>
<keyword evidence="2" id="KW-0596">Phosphopantetheine</keyword>
<dbReference type="GO" id="GO:0043041">
    <property type="term" value="P:amino acid activation for nonribosomal peptide biosynthetic process"/>
    <property type="evidence" value="ECO:0007669"/>
    <property type="project" value="TreeGrafter"/>
</dbReference>
<feature type="domain" description="Carrier" evidence="5">
    <location>
        <begin position="1300"/>
        <end position="1375"/>
    </location>
</feature>
<dbReference type="InterPro" id="IPR045851">
    <property type="entry name" value="AMP-bd_C_sf"/>
</dbReference>
<dbReference type="GO" id="GO:0044550">
    <property type="term" value="P:secondary metabolite biosynthetic process"/>
    <property type="evidence" value="ECO:0007669"/>
    <property type="project" value="TreeGrafter"/>
</dbReference>
<dbReference type="PROSITE" id="PS00012">
    <property type="entry name" value="PHOSPHOPANTETHEINE"/>
    <property type="match status" value="1"/>
</dbReference>
<dbReference type="InterPro" id="IPR036736">
    <property type="entry name" value="ACP-like_sf"/>
</dbReference>